<keyword evidence="6" id="KW-0175">Coiled coil</keyword>
<dbReference type="KEGG" id="uam:UABAM_02136"/>
<comment type="subcellular location">
    <subcellularLocation>
        <location evidence="1">Cell outer membrane</location>
    </subcellularLocation>
</comment>
<gene>
    <name evidence="8" type="ORF">UABAM_02136</name>
</gene>
<dbReference type="RefSeq" id="WP_151967965.1">
    <property type="nucleotide sequence ID" value="NZ_AP019860.1"/>
</dbReference>
<dbReference type="GO" id="GO:0015288">
    <property type="term" value="F:porin activity"/>
    <property type="evidence" value="ECO:0007669"/>
    <property type="project" value="TreeGrafter"/>
</dbReference>
<evidence type="ECO:0000256" key="3">
    <source>
        <dbReference type="ARBA" id="ARBA00022692"/>
    </source>
</evidence>
<dbReference type="GO" id="GO:0009279">
    <property type="term" value="C:cell outer membrane"/>
    <property type="evidence" value="ECO:0007669"/>
    <property type="project" value="UniProtKB-SubCell"/>
</dbReference>
<keyword evidence="3" id="KW-0812">Transmembrane</keyword>
<reference evidence="8 9" key="1">
    <citation type="submission" date="2019-08" db="EMBL/GenBank/DDBJ databases">
        <title>Complete genome sequence of Candidatus Uab amorphum.</title>
        <authorList>
            <person name="Shiratori T."/>
            <person name="Suzuki S."/>
            <person name="Kakizawa Y."/>
            <person name="Ishida K."/>
        </authorList>
    </citation>
    <scope>NUCLEOTIDE SEQUENCE [LARGE SCALE GENOMIC DNA]</scope>
    <source>
        <strain evidence="8 9">SRT547</strain>
    </source>
</reference>
<evidence type="ECO:0000256" key="6">
    <source>
        <dbReference type="SAM" id="Coils"/>
    </source>
</evidence>
<dbReference type="OrthoDB" id="229865at2"/>
<feature type="signal peptide" evidence="7">
    <location>
        <begin position="1"/>
        <end position="17"/>
    </location>
</feature>
<sequence>MKVLFLFLVATFTFVAAQEVPSLEKCFYWALQNNVDIEVTKFGPRIAEQDIGLATSPFHDIFIGAKASYTKLDSRLEQSEQANFSVNLAKRFLLGTEVAVDYRIDYLDTTDLELAALIGAVIGDDDFIVDKISTSALTFQVTQPLLRNFGFDVNSAFIDIAKKQKEIANAEIERQINDTLTQVEIAYWTWISFLKIQKALQISIREGEKYKSKYVEPKAGLTEGVLPSDVDQARIDVQLRKDQLITVERQIKEWEDKLKRLIFPLDSKKESLSKTLPIWQDGLSGFTLTNFQLPDFEYETALKNRPELKQIQGQAEAFHILSKQKQNQLLPEVNLVGRYTFIGQAQEENIAIANTIDGNHYQWHLGVEFEYTLGTLGVRSDYKKALLQKQQSQAQKKQIEYDICLEIKLSRHAVEEALRKYNNTTSLLQKAQERLIGVERRYQQPLPYDFNLIFFVQDAEVQRTEAQVNQYRAILQYKIAMAQLKRAQAKYLQTIYKKYRIK</sequence>
<feature type="chain" id="PRO_5025068093" evidence="7">
    <location>
        <begin position="18"/>
        <end position="502"/>
    </location>
</feature>
<protein>
    <submittedName>
        <fullName evidence="8">RND transporter</fullName>
    </submittedName>
</protein>
<evidence type="ECO:0000256" key="4">
    <source>
        <dbReference type="ARBA" id="ARBA00023136"/>
    </source>
</evidence>
<dbReference type="SUPFAM" id="SSF56954">
    <property type="entry name" value="Outer membrane efflux proteins (OEP)"/>
    <property type="match status" value="1"/>
</dbReference>
<keyword evidence="4" id="KW-0472">Membrane</keyword>
<evidence type="ECO:0000256" key="7">
    <source>
        <dbReference type="SAM" id="SignalP"/>
    </source>
</evidence>
<dbReference type="Gene3D" id="1.20.1600.10">
    <property type="entry name" value="Outer membrane efflux proteins (OEP)"/>
    <property type="match status" value="1"/>
</dbReference>
<keyword evidence="2" id="KW-1134">Transmembrane beta strand</keyword>
<keyword evidence="7" id="KW-0732">Signal</keyword>
<keyword evidence="5" id="KW-0998">Cell outer membrane</keyword>
<evidence type="ECO:0000313" key="8">
    <source>
        <dbReference type="EMBL" id="BBM83781.1"/>
    </source>
</evidence>
<dbReference type="AlphaFoldDB" id="A0A5S9ILK4"/>
<accession>A0A5S9ILK4</accession>
<keyword evidence="9" id="KW-1185">Reference proteome</keyword>
<name>A0A5S9ILK4_UABAM</name>
<dbReference type="PANTHER" id="PTHR30026:SF23">
    <property type="entry name" value="TO APRF-PUTATIVE OUTER MEMBRANE EFFLUX PROTEIN OR SECRETED ALKALINE PHOSPHATASE-RELATED"/>
    <property type="match status" value="1"/>
</dbReference>
<dbReference type="GO" id="GO:0015562">
    <property type="term" value="F:efflux transmembrane transporter activity"/>
    <property type="evidence" value="ECO:0007669"/>
    <property type="project" value="InterPro"/>
</dbReference>
<organism evidence="8 9">
    <name type="scientific">Uabimicrobium amorphum</name>
    <dbReference type="NCBI Taxonomy" id="2596890"/>
    <lineage>
        <taxon>Bacteria</taxon>
        <taxon>Pseudomonadati</taxon>
        <taxon>Planctomycetota</taxon>
        <taxon>Candidatus Uabimicrobiia</taxon>
        <taxon>Candidatus Uabimicrobiales</taxon>
        <taxon>Candidatus Uabimicrobiaceae</taxon>
        <taxon>Candidatus Uabimicrobium</taxon>
    </lineage>
</organism>
<dbReference type="Proteomes" id="UP000326354">
    <property type="component" value="Chromosome"/>
</dbReference>
<evidence type="ECO:0000256" key="1">
    <source>
        <dbReference type="ARBA" id="ARBA00004442"/>
    </source>
</evidence>
<proteinExistence type="predicted"/>
<evidence type="ECO:0000313" key="9">
    <source>
        <dbReference type="Proteomes" id="UP000326354"/>
    </source>
</evidence>
<dbReference type="EMBL" id="AP019860">
    <property type="protein sequence ID" value="BBM83781.1"/>
    <property type="molecule type" value="Genomic_DNA"/>
</dbReference>
<dbReference type="GO" id="GO:1990281">
    <property type="term" value="C:efflux pump complex"/>
    <property type="evidence" value="ECO:0007669"/>
    <property type="project" value="TreeGrafter"/>
</dbReference>
<dbReference type="PANTHER" id="PTHR30026">
    <property type="entry name" value="OUTER MEMBRANE PROTEIN TOLC"/>
    <property type="match status" value="1"/>
</dbReference>
<feature type="coiled-coil region" evidence="6">
    <location>
        <begin position="153"/>
        <end position="182"/>
    </location>
</feature>
<dbReference type="InterPro" id="IPR051906">
    <property type="entry name" value="TolC-like"/>
</dbReference>
<evidence type="ECO:0000256" key="5">
    <source>
        <dbReference type="ARBA" id="ARBA00023237"/>
    </source>
</evidence>
<evidence type="ECO:0000256" key="2">
    <source>
        <dbReference type="ARBA" id="ARBA00022452"/>
    </source>
</evidence>